<dbReference type="SUPFAM" id="SSF81508">
    <property type="entry name" value="Ubiquinone-binding protein QP-C of cytochrome bc1 complex (Ubiquinol-cytochrome c reductase)"/>
    <property type="match status" value="1"/>
</dbReference>
<keyword evidence="10" id="KW-0472">Membrane</keyword>
<dbReference type="Gene3D" id="1.20.5.210">
    <property type="entry name" value="Cytochrome b-c1 complex subunit 8"/>
    <property type="match status" value="1"/>
</dbReference>
<dbReference type="InterPro" id="IPR004205">
    <property type="entry name" value="Cyt_bc1_su8"/>
</dbReference>
<evidence type="ECO:0000313" key="13">
    <source>
        <dbReference type="Proteomes" id="UP000355283"/>
    </source>
</evidence>
<keyword evidence="8" id="KW-1133">Transmembrane helix</keyword>
<keyword evidence="6 11" id="KW-0999">Mitochondrion inner membrane</keyword>
<dbReference type="GO" id="GO:0005743">
    <property type="term" value="C:mitochondrial inner membrane"/>
    <property type="evidence" value="ECO:0007669"/>
    <property type="project" value="UniProtKB-SubCell"/>
</dbReference>
<reference evidence="12 13" key="1">
    <citation type="submission" date="2019-01" db="EMBL/GenBank/DDBJ databases">
        <title>Nuclear Genome Assembly of the Microalgal Biofuel strain Nannochloropsis salina CCMP1776.</title>
        <authorList>
            <person name="Hovde B."/>
        </authorList>
    </citation>
    <scope>NUCLEOTIDE SEQUENCE [LARGE SCALE GENOMIC DNA]</scope>
    <source>
        <strain evidence="12 13">CCMP1776</strain>
    </source>
</reference>
<comment type="similarity">
    <text evidence="2 11">Belongs to the UQCRQ/QCR8 family.</text>
</comment>
<evidence type="ECO:0000256" key="1">
    <source>
        <dbReference type="ARBA" id="ARBA00004434"/>
    </source>
</evidence>
<dbReference type="OrthoDB" id="57605at2759"/>
<comment type="caution">
    <text evidence="12">The sequence shown here is derived from an EMBL/GenBank/DDBJ whole genome shotgun (WGS) entry which is preliminary data.</text>
</comment>
<dbReference type="GO" id="GO:0006122">
    <property type="term" value="P:mitochondrial electron transport, ubiquinol to cytochrome c"/>
    <property type="evidence" value="ECO:0007669"/>
    <property type="project" value="UniProtKB-UniRule"/>
</dbReference>
<evidence type="ECO:0000256" key="10">
    <source>
        <dbReference type="ARBA" id="ARBA00023136"/>
    </source>
</evidence>
<dbReference type="EMBL" id="SDOX01000128">
    <property type="protein sequence ID" value="TFJ81391.1"/>
    <property type="molecule type" value="Genomic_DNA"/>
</dbReference>
<evidence type="ECO:0000256" key="3">
    <source>
        <dbReference type="ARBA" id="ARBA00022448"/>
    </source>
</evidence>
<dbReference type="PANTHER" id="PTHR12119">
    <property type="entry name" value="UBIQUINOL-CYTOCHROME C REDUCTASE COMPLEX UBIQUINONE-BINDING PROTEIN QP-C"/>
    <property type="match status" value="1"/>
</dbReference>
<accession>A0A4D9CQE9</accession>
<keyword evidence="7 11" id="KW-0249">Electron transport</keyword>
<dbReference type="Pfam" id="PF02939">
    <property type="entry name" value="UcrQ"/>
    <property type="match status" value="1"/>
</dbReference>
<evidence type="ECO:0000256" key="7">
    <source>
        <dbReference type="ARBA" id="ARBA00022982"/>
    </source>
</evidence>
<name>A0A4D9CQE9_9STRA</name>
<dbReference type="InterPro" id="IPR036642">
    <property type="entry name" value="Cyt_bc1_su8_sf"/>
</dbReference>
<evidence type="ECO:0000256" key="5">
    <source>
        <dbReference type="ARBA" id="ARBA00022692"/>
    </source>
</evidence>
<keyword evidence="9 11" id="KW-0496">Mitochondrion</keyword>
<organism evidence="12 13">
    <name type="scientific">Nannochloropsis salina CCMP1776</name>
    <dbReference type="NCBI Taxonomy" id="1027361"/>
    <lineage>
        <taxon>Eukaryota</taxon>
        <taxon>Sar</taxon>
        <taxon>Stramenopiles</taxon>
        <taxon>Ochrophyta</taxon>
        <taxon>Eustigmatophyceae</taxon>
        <taxon>Eustigmatales</taxon>
        <taxon>Monodopsidaceae</taxon>
        <taxon>Microchloropsis</taxon>
        <taxon>Microchloropsis salina</taxon>
    </lineage>
</organism>
<evidence type="ECO:0000256" key="8">
    <source>
        <dbReference type="ARBA" id="ARBA00022989"/>
    </source>
</evidence>
<dbReference type="GO" id="GO:0045275">
    <property type="term" value="C:respiratory chain complex III"/>
    <property type="evidence" value="ECO:0007669"/>
    <property type="project" value="UniProtKB-UniRule"/>
</dbReference>
<comment type="subcellular location">
    <subcellularLocation>
        <location evidence="1 11">Mitochondrion inner membrane</location>
        <topology evidence="1 11">Single-pass membrane protein</topology>
    </subcellularLocation>
</comment>
<keyword evidence="5" id="KW-0812">Transmembrane</keyword>
<gene>
    <name evidence="12" type="ORF">NSK_007352</name>
</gene>
<evidence type="ECO:0000256" key="11">
    <source>
        <dbReference type="RuleBase" id="RU368118"/>
    </source>
</evidence>
<evidence type="ECO:0000256" key="2">
    <source>
        <dbReference type="ARBA" id="ARBA00007668"/>
    </source>
</evidence>
<protein>
    <recommendedName>
        <fullName evidence="11">Cytochrome b-c1 complex subunit 8</fullName>
    </recommendedName>
    <alternativeName>
        <fullName evidence="11">Complex III subunit 8</fullName>
    </alternativeName>
</protein>
<dbReference type="AlphaFoldDB" id="A0A4D9CQE9"/>
<keyword evidence="13" id="KW-1185">Reference proteome</keyword>
<evidence type="ECO:0000256" key="9">
    <source>
        <dbReference type="ARBA" id="ARBA00023128"/>
    </source>
</evidence>
<evidence type="ECO:0000256" key="4">
    <source>
        <dbReference type="ARBA" id="ARBA00022660"/>
    </source>
</evidence>
<dbReference type="Proteomes" id="UP000355283">
    <property type="component" value="Unassembled WGS sequence"/>
</dbReference>
<proteinExistence type="inferred from homology"/>
<sequence>MAFARTVARQMGHGLERVDVSLSMRKWWKLGYTRQNGLITKSLSPFEQRIISPMFDDAPNKVLKYLKRWSTTILPAFVITYSTVKWADWEFDQIHREHWD</sequence>
<keyword evidence="4 11" id="KW-0679">Respiratory chain</keyword>
<evidence type="ECO:0000256" key="6">
    <source>
        <dbReference type="ARBA" id="ARBA00022792"/>
    </source>
</evidence>
<comment type="function">
    <text evidence="11">Component of the ubiquinol-cytochrome c oxidoreductase, a multisubunit transmembrane complex that is part of the mitochondrial electron transport chain which drives oxidative phosphorylation. The complex plays an important role in the uptake of multiple carbon sources present in different host niches.</text>
</comment>
<keyword evidence="3 11" id="KW-0813">Transport</keyword>
<evidence type="ECO:0000313" key="12">
    <source>
        <dbReference type="EMBL" id="TFJ81391.1"/>
    </source>
</evidence>
<dbReference type="PANTHER" id="PTHR12119:SF2">
    <property type="entry name" value="CYTOCHROME B-C1 COMPLEX SUBUNIT 8"/>
    <property type="match status" value="1"/>
</dbReference>